<dbReference type="Proteomes" id="UP000295182">
    <property type="component" value="Unassembled WGS sequence"/>
</dbReference>
<evidence type="ECO:0000313" key="3">
    <source>
        <dbReference type="Proteomes" id="UP000295182"/>
    </source>
</evidence>
<dbReference type="AlphaFoldDB" id="A0A4R2NFG3"/>
<name>A0A4R2NFG3_9BURK</name>
<dbReference type="EMBL" id="SLXH01000003">
    <property type="protein sequence ID" value="TCP19834.1"/>
    <property type="molecule type" value="Genomic_DNA"/>
</dbReference>
<sequence>MAAAAYFDTVQKIYIAFYQRPADPAGLKYWADRIDAAGGDASAVVTAFAESAEAVALYGTIDASTIGNVIDAIYLALFNRAPDAAGKQFYVDGFIAGTFTAGSIALSVLDGAAGDDAVAIQNKAQVANEFTQQVDGRPLNDPYFGTGSSFDVTYQGDTDAQAARDILKTVTANPASVISPSSVTTALQDSIADATDPIMGRTGGETFLLTTNLDTVDGTAGNDTINVPYVNTLGDIHTTWQAYDSIKGGKGVDTMNIYVNASGINATQASTVESVEIINAYNAESSGDVFGGSAIDAAKFVGAEQIWQIDGNTNIINLASTTTAGFRGNTKIAADLTATADAASINVAFDAATFSGSAVVLGANGAALNAVNLSGVLEAGTTVALDIGASTAEVALKGDFDTTVTFAGNTTLKTLNAAAVNGDVEVNGLAQLTSITTGSGDDLVSVTASGQDTTITTNAGFDRVTVEGSGTAGTGSITIDTGAGNSWVVLNDLSKSISITGGDGNDWVGVDDGADASGADSLTIALGDGGADIDLDNMLTSGSGLSGFSGDGDAAQLIFLEHAAKITNITTGAGTDILDIAAAVLTEATTLTANLGAGDDLVVMQDIEFANIPATWNINAGSGDDDTVILNAGAGRTFVAGDYVALTENLQGFETLALLDTQDSGDATAFNVDASRLTGYQEIGFSGDDGAYNLTKVTSQTIVISGQESKLNINAGGDTAQNLTIEAFDSDETDITAVGNTLDLTVTSFDEDDNDVELFGNLKTVNVTLVSDDYNDGDEATIDIDINHPNGSGGADGNLINLTSVTIKGEGDADINNHAGGALATVDASGLDGSLDYATDNSAVAEAVTLSNGFDWVDINSFTAPTQADALDAAQDAENTAETALLAAYTALVDSTADNTLVALTDATAANALAQSGAIDSALATLVAATDTAETALIDAYGDLVDYFNFAAPGSFVASTDAAAIAAQFNSTPPTPASITLMLELGQFNNLKTAYDTAYSNYDAATDAGDAALLNAYNALAGASDADSIALQPSTGIVGAAAVAAAHGTTVASYDASVTAFNNLFTDASTDVTAYTTADAVEDAFAALNTTFDNAATAYGTADTALDAALADAATATSFGSTVLHTDVITGLNLSALADASDTIRVETDIVFGDAEFVAITTVGATDINTFGTLNLALQAVAQSAQDLVVFQYQGNTYIYGDKASPVGGTLNQLDDTDLLVKLTGTVDLNLLAASLNSDIG</sequence>
<evidence type="ECO:0000313" key="2">
    <source>
        <dbReference type="EMBL" id="TCP19834.1"/>
    </source>
</evidence>
<dbReference type="RefSeq" id="WP_165887065.1">
    <property type="nucleotide sequence ID" value="NZ_SLXH01000003.1"/>
</dbReference>
<organism evidence="2 3">
    <name type="scientific">Simplicispira metamorpha</name>
    <dbReference type="NCBI Taxonomy" id="80881"/>
    <lineage>
        <taxon>Bacteria</taxon>
        <taxon>Pseudomonadati</taxon>
        <taxon>Pseudomonadota</taxon>
        <taxon>Betaproteobacteria</taxon>
        <taxon>Burkholderiales</taxon>
        <taxon>Comamonadaceae</taxon>
        <taxon>Simplicispira</taxon>
    </lineage>
</organism>
<protein>
    <submittedName>
        <fullName evidence="2">Uncharacterized protein DUF4214</fullName>
    </submittedName>
</protein>
<accession>A0A4R2NFG3</accession>
<feature type="domain" description="DUF4214" evidence="1">
    <location>
        <begin position="10"/>
        <end position="57"/>
    </location>
</feature>
<gene>
    <name evidence="2" type="ORF">EV674_10364</name>
</gene>
<proteinExistence type="predicted"/>
<dbReference type="InterPro" id="IPR025282">
    <property type="entry name" value="DUF4214"/>
</dbReference>
<reference evidence="2 3" key="1">
    <citation type="submission" date="2019-03" db="EMBL/GenBank/DDBJ databases">
        <title>Genomic Encyclopedia of Type Strains, Phase IV (KMG-IV): sequencing the most valuable type-strain genomes for metagenomic binning, comparative biology and taxonomic classification.</title>
        <authorList>
            <person name="Goeker M."/>
        </authorList>
    </citation>
    <scope>NUCLEOTIDE SEQUENCE [LARGE SCALE GENOMIC DNA]</scope>
    <source>
        <strain evidence="2 3">DSM 1837</strain>
    </source>
</reference>
<comment type="caution">
    <text evidence="2">The sequence shown here is derived from an EMBL/GenBank/DDBJ whole genome shotgun (WGS) entry which is preliminary data.</text>
</comment>
<dbReference type="Pfam" id="PF13946">
    <property type="entry name" value="DUF4214"/>
    <property type="match status" value="1"/>
</dbReference>
<keyword evidence="3" id="KW-1185">Reference proteome</keyword>
<evidence type="ECO:0000259" key="1">
    <source>
        <dbReference type="Pfam" id="PF13946"/>
    </source>
</evidence>